<keyword evidence="1" id="KW-1133">Transmembrane helix</keyword>
<evidence type="ECO:0000313" key="3">
    <source>
        <dbReference type="Proteomes" id="UP001570071"/>
    </source>
</evidence>
<name>A0ABV4MR40_9VIBR</name>
<evidence type="ECO:0008006" key="4">
    <source>
        <dbReference type="Google" id="ProtNLM"/>
    </source>
</evidence>
<dbReference type="RefSeq" id="WP_269337593.1">
    <property type="nucleotide sequence ID" value="NZ_JBFSSG010000001.1"/>
</dbReference>
<protein>
    <recommendedName>
        <fullName evidence="4">SH3 domain-containing protein</fullName>
    </recommendedName>
</protein>
<keyword evidence="3" id="KW-1185">Reference proteome</keyword>
<organism evidence="2 3">
    <name type="scientific">Vibrio pomeroyi</name>
    <dbReference type="NCBI Taxonomy" id="198832"/>
    <lineage>
        <taxon>Bacteria</taxon>
        <taxon>Pseudomonadati</taxon>
        <taxon>Pseudomonadota</taxon>
        <taxon>Gammaproteobacteria</taxon>
        <taxon>Vibrionales</taxon>
        <taxon>Vibrionaceae</taxon>
        <taxon>Vibrio</taxon>
    </lineage>
</organism>
<accession>A0ABV4MR40</accession>
<feature type="transmembrane region" description="Helical" evidence="1">
    <location>
        <begin position="7"/>
        <end position="27"/>
    </location>
</feature>
<proteinExistence type="predicted"/>
<gene>
    <name evidence="2" type="ORF">AB6D66_00830</name>
</gene>
<dbReference type="Proteomes" id="UP001570071">
    <property type="component" value="Unassembled WGS sequence"/>
</dbReference>
<sequence length="152" mass="16848">MKWANKMTIPIVIAVCMVNVFVLGFVVGSNYKSDTEKDLSRFLAEAALPSESMAKATCINSFLSNSNREPQQPGVKTFITVERVVANSTSKDSFLCHVLSRNVTHNGKTQSTTETANEVFFSLRSTSGWALGQISKEEFLKQYNKGKIDDNK</sequence>
<reference evidence="2 3" key="1">
    <citation type="journal article" date="2024" name="ISME J.">
        <title>Tailless and filamentous prophages are predominant in marine Vibrio.</title>
        <authorList>
            <person name="Steensen K."/>
            <person name="Seneca J."/>
            <person name="Bartlau N."/>
            <person name="Yu X.A."/>
            <person name="Hussain F.A."/>
            <person name="Polz M.F."/>
        </authorList>
    </citation>
    <scope>NUCLEOTIDE SEQUENCE [LARGE SCALE GENOMIC DNA]</scope>
    <source>
        <strain evidence="2 3">10N.239.312.F12</strain>
    </source>
</reference>
<keyword evidence="1" id="KW-0472">Membrane</keyword>
<keyword evidence="1" id="KW-0812">Transmembrane</keyword>
<comment type="caution">
    <text evidence="2">The sequence shown here is derived from an EMBL/GenBank/DDBJ whole genome shotgun (WGS) entry which is preliminary data.</text>
</comment>
<dbReference type="EMBL" id="JBFSSG010000001">
    <property type="protein sequence ID" value="MEZ8719590.1"/>
    <property type="molecule type" value="Genomic_DNA"/>
</dbReference>
<evidence type="ECO:0000313" key="2">
    <source>
        <dbReference type="EMBL" id="MEZ8719590.1"/>
    </source>
</evidence>
<evidence type="ECO:0000256" key="1">
    <source>
        <dbReference type="SAM" id="Phobius"/>
    </source>
</evidence>